<evidence type="ECO:0000256" key="1">
    <source>
        <dbReference type="PROSITE-ProRule" id="PRU00339"/>
    </source>
</evidence>
<feature type="transmembrane region" description="Helical" evidence="2">
    <location>
        <begin position="190"/>
        <end position="212"/>
    </location>
</feature>
<keyword evidence="2" id="KW-1133">Transmembrane helix</keyword>
<feature type="transmembrane region" description="Helical" evidence="2">
    <location>
        <begin position="159"/>
        <end position="178"/>
    </location>
</feature>
<dbReference type="InterPro" id="IPR011990">
    <property type="entry name" value="TPR-like_helical_dom_sf"/>
</dbReference>
<dbReference type="SUPFAM" id="SSF48452">
    <property type="entry name" value="TPR-like"/>
    <property type="match status" value="1"/>
</dbReference>
<dbReference type="Proteomes" id="UP000178117">
    <property type="component" value="Unassembled WGS sequence"/>
</dbReference>
<dbReference type="PROSITE" id="PS50005">
    <property type="entry name" value="TPR"/>
    <property type="match status" value="1"/>
</dbReference>
<feature type="transmembrane region" description="Helical" evidence="2">
    <location>
        <begin position="482"/>
        <end position="505"/>
    </location>
</feature>
<feature type="repeat" description="TPR" evidence="1">
    <location>
        <begin position="723"/>
        <end position="756"/>
    </location>
</feature>
<accession>A0A1F8FYM4</accession>
<keyword evidence="2" id="KW-0812">Transmembrane</keyword>
<dbReference type="InterPro" id="IPR019734">
    <property type="entry name" value="TPR_rpt"/>
</dbReference>
<dbReference type="Pfam" id="PF13432">
    <property type="entry name" value="TPR_16"/>
    <property type="match status" value="1"/>
</dbReference>
<evidence type="ECO:0000313" key="3">
    <source>
        <dbReference type="EMBL" id="OGN17526.1"/>
    </source>
</evidence>
<comment type="caution">
    <text evidence="3">The sequence shown here is derived from an EMBL/GenBank/DDBJ whole genome shotgun (WGS) entry which is preliminary data.</text>
</comment>
<reference evidence="3 4" key="1">
    <citation type="journal article" date="2016" name="Nat. Commun.">
        <title>Thousands of microbial genomes shed light on interconnected biogeochemical processes in an aquifer system.</title>
        <authorList>
            <person name="Anantharaman K."/>
            <person name="Brown C.T."/>
            <person name="Hug L.A."/>
            <person name="Sharon I."/>
            <person name="Castelle C.J."/>
            <person name="Probst A.J."/>
            <person name="Thomas B.C."/>
            <person name="Singh A."/>
            <person name="Wilkins M.J."/>
            <person name="Karaoz U."/>
            <person name="Brodie E.L."/>
            <person name="Williams K.H."/>
            <person name="Hubbard S.S."/>
            <person name="Banfield J.F."/>
        </authorList>
    </citation>
    <scope>NUCLEOTIDE SEQUENCE [LARGE SCALE GENOMIC DNA]</scope>
</reference>
<sequence>MVNENTVHNRSFKIRKLSYTRRMDFNFLSPKKEEAHTETAVYQESKAATLAVSHYNEEHSKDRYAIIIRWTLRIGVFLIPLLALPWTTSLLEINKQLALVAVAGIGLLSWLLSLVSTGRLAWRGSPFDKGVLAIFGATIIATIFSMSRYNSLFGLPNDVASALLTITACSIIYFLIVNTSENEGLELVDALKLSLTIALAYGLLQIVGVSLLKGLWSAAASRAFNTVGSINALGVVAAASLPFFIRKENSWRSYMNIAASAAALAILVILNWWVLWVVTIADMVALIMAESVGRGNLSLSKFIAPMTIIVIGSFLMVINLNVVAVKKNLPIEVGPSFNLSFQVAKGALKESLVTGYGPTGFSMAFDKYGANSLANSTLSSTKFFQSTSAFATALVNGGLVMLLALAALAWGLAESIRYYIRHARAIRPEGTAALAVLAALIVAFFLYPFNVSLTFLAFALLGLVSVTLWKGTKRVIDIENNVALSLSSSLGFIGGLIVVLIGVYFSVSNYIADARYAQALVASSRESAAEHMAEAINWNGHSDEYYRQGSQLTLGLLSEELAKKADPTDTERTTRIQNYMVSAINLARRAIEQGPREMMNWDNLGQVYQSLIGLVEGVEALAEESYLKAAELRPGDPAFHNKIGNVYLVRAQLLRQQGGATPNTQQIAEALDRSEKSFQKAIDISNNFGLAIYNLGIVYDAQGKLANAIRQLEKIAPYNANQPNLKFELGLLYYRNGDKDKALGMFQNVLVLQPEFSNARWYLSLLYEEKGDISNAIDQLRKILAVEVNKDNETVLTRLHQLEQGKPTQPKGVDQKPL</sequence>
<dbReference type="PANTHER" id="PTHR12558:SF13">
    <property type="entry name" value="CELL DIVISION CYCLE PROTEIN 27 HOMOLOG"/>
    <property type="match status" value="1"/>
</dbReference>
<feature type="transmembrane region" description="Helical" evidence="2">
    <location>
        <begin position="453"/>
        <end position="470"/>
    </location>
</feature>
<keyword evidence="2" id="KW-0472">Membrane</keyword>
<dbReference type="PANTHER" id="PTHR12558">
    <property type="entry name" value="CELL DIVISION CYCLE 16,23,27"/>
    <property type="match status" value="1"/>
</dbReference>
<dbReference type="STRING" id="1802685.A3C88_01150"/>
<evidence type="ECO:0000313" key="4">
    <source>
        <dbReference type="Proteomes" id="UP000178117"/>
    </source>
</evidence>
<dbReference type="AlphaFoldDB" id="A0A1F8FYM4"/>
<dbReference type="SMART" id="SM00028">
    <property type="entry name" value="TPR"/>
    <property type="match status" value="3"/>
</dbReference>
<feature type="transmembrane region" description="Helical" evidence="2">
    <location>
        <begin position="389"/>
        <end position="413"/>
    </location>
</feature>
<feature type="transmembrane region" description="Helical" evidence="2">
    <location>
        <begin position="425"/>
        <end position="447"/>
    </location>
</feature>
<feature type="transmembrane region" description="Helical" evidence="2">
    <location>
        <begin position="257"/>
        <end position="281"/>
    </location>
</feature>
<feature type="transmembrane region" description="Helical" evidence="2">
    <location>
        <begin position="130"/>
        <end position="147"/>
    </location>
</feature>
<evidence type="ECO:0000256" key="2">
    <source>
        <dbReference type="SAM" id="Phobius"/>
    </source>
</evidence>
<keyword evidence="1" id="KW-0802">TPR repeat</keyword>
<dbReference type="Gene3D" id="1.25.40.10">
    <property type="entry name" value="Tetratricopeptide repeat domain"/>
    <property type="match status" value="2"/>
</dbReference>
<proteinExistence type="predicted"/>
<dbReference type="EMBL" id="MGJZ01000008">
    <property type="protein sequence ID" value="OGN17526.1"/>
    <property type="molecule type" value="Genomic_DNA"/>
</dbReference>
<gene>
    <name evidence="3" type="ORF">A3C88_01150</name>
</gene>
<feature type="transmembrane region" description="Helical" evidence="2">
    <location>
        <begin position="64"/>
        <end position="85"/>
    </location>
</feature>
<organism evidence="3 4">
    <name type="scientific">Candidatus Yanofskybacteria bacterium RIFCSPHIGHO2_02_FULL_50_12</name>
    <dbReference type="NCBI Taxonomy" id="1802685"/>
    <lineage>
        <taxon>Bacteria</taxon>
        <taxon>Candidatus Yanofskyibacteriota</taxon>
    </lineage>
</organism>
<name>A0A1F8FYM4_9BACT</name>
<feature type="transmembrane region" description="Helical" evidence="2">
    <location>
        <begin position="302"/>
        <end position="324"/>
    </location>
</feature>
<feature type="transmembrane region" description="Helical" evidence="2">
    <location>
        <begin position="224"/>
        <end position="245"/>
    </location>
</feature>
<feature type="transmembrane region" description="Helical" evidence="2">
    <location>
        <begin position="97"/>
        <end position="118"/>
    </location>
</feature>
<protein>
    <submittedName>
        <fullName evidence="3">Uncharacterized protein</fullName>
    </submittedName>
</protein>